<keyword evidence="3" id="KW-1185">Reference proteome</keyword>
<evidence type="ECO:0000256" key="1">
    <source>
        <dbReference type="SAM" id="MobiDB-lite"/>
    </source>
</evidence>
<dbReference type="PANTHER" id="PTHR33334">
    <property type="entry name" value="PROTEIN LNK1"/>
    <property type="match status" value="1"/>
</dbReference>
<protein>
    <submittedName>
        <fullName evidence="2">Protein LNK2</fullName>
    </submittedName>
</protein>
<dbReference type="InterPro" id="IPR039928">
    <property type="entry name" value="LNK"/>
</dbReference>
<organism evidence="2 3">
    <name type="scientific">Cardamine amara subsp. amara</name>
    <dbReference type="NCBI Taxonomy" id="228776"/>
    <lineage>
        <taxon>Eukaryota</taxon>
        <taxon>Viridiplantae</taxon>
        <taxon>Streptophyta</taxon>
        <taxon>Embryophyta</taxon>
        <taxon>Tracheophyta</taxon>
        <taxon>Spermatophyta</taxon>
        <taxon>Magnoliopsida</taxon>
        <taxon>eudicotyledons</taxon>
        <taxon>Gunneridae</taxon>
        <taxon>Pentapetalae</taxon>
        <taxon>rosids</taxon>
        <taxon>malvids</taxon>
        <taxon>Brassicales</taxon>
        <taxon>Brassicaceae</taxon>
        <taxon>Cardamineae</taxon>
        <taxon>Cardamine</taxon>
    </lineage>
</organism>
<gene>
    <name evidence="2" type="ORF">V5N11_036101</name>
</gene>
<proteinExistence type="predicted"/>
<feature type="region of interest" description="Disordered" evidence="1">
    <location>
        <begin position="512"/>
        <end position="531"/>
    </location>
</feature>
<feature type="region of interest" description="Disordered" evidence="1">
    <location>
        <begin position="1"/>
        <end position="143"/>
    </location>
</feature>
<feature type="compositionally biased region" description="Polar residues" evidence="1">
    <location>
        <begin position="626"/>
        <end position="635"/>
    </location>
</feature>
<accession>A0ABD1B233</accession>
<comment type="caution">
    <text evidence="2">The sequence shown here is derived from an EMBL/GenBank/DDBJ whole genome shotgun (WGS) entry which is preliminary data.</text>
</comment>
<feature type="compositionally biased region" description="Basic and acidic residues" evidence="1">
    <location>
        <begin position="517"/>
        <end position="531"/>
    </location>
</feature>
<feature type="compositionally biased region" description="Basic and acidic residues" evidence="1">
    <location>
        <begin position="29"/>
        <end position="50"/>
    </location>
</feature>
<evidence type="ECO:0000313" key="3">
    <source>
        <dbReference type="Proteomes" id="UP001558713"/>
    </source>
</evidence>
<feature type="region of interest" description="Disordered" evidence="1">
    <location>
        <begin position="220"/>
        <end position="260"/>
    </location>
</feature>
<dbReference type="Proteomes" id="UP001558713">
    <property type="component" value="Unassembled WGS sequence"/>
</dbReference>
<reference evidence="2 3" key="1">
    <citation type="submission" date="2024-04" db="EMBL/GenBank/DDBJ databases">
        <title>Genome assembly C_amara_ONT_v2.</title>
        <authorList>
            <person name="Yant L."/>
            <person name="Moore C."/>
            <person name="Slenker M."/>
        </authorList>
    </citation>
    <scope>NUCLEOTIDE SEQUENCE [LARGE SCALE GENOMIC DNA]</scope>
    <source>
        <tissue evidence="2">Leaf</tissue>
    </source>
</reference>
<name>A0ABD1B233_CARAN</name>
<dbReference type="EMBL" id="JBANAX010000363">
    <property type="protein sequence ID" value="KAL1212528.1"/>
    <property type="molecule type" value="Genomic_DNA"/>
</dbReference>
<dbReference type="AlphaFoldDB" id="A0ABD1B233"/>
<feature type="compositionally biased region" description="Basic and acidic residues" evidence="1">
    <location>
        <begin position="237"/>
        <end position="252"/>
    </location>
</feature>
<sequence length="650" mass="72217">MFDWEEEELTNMIWGGDGETGDHIVPFKARSEQLNKKGRSEESKTAKPAEQKTTGTKLDFHDDKLASNSGHSVDEGLPQPDFCMISWPDSSLSNATKDDPDSTATELSKCLAEPARYNSTRGEKTSELGKGPDIFHSTDESKEQVDFDEYGWANIGSFDDLDRMFSNDVPIYGDGSLSGADELWSSSKDVSNSPKSLPSILDSQELVDIRTEFEQQENQQFPLTGKANGPPSQSVPSEHETIKDEKYREHKGQSSARDQPYQQNKIMKFSKMCGTSEARAFQDLYGQRTPSRNSPGQFVNQLTPTRSSLMAVNLQSESQRSGTSHYSHMPNQYMATSAFGNLTNPYSTVPVLSAVQCPDVKNQLMHPSYNPATSISVNMATDASARPSTMTPQEKLEKLRRRQQMQAMLAIQRQQQQFRHQVPRADQAITQNYRQDNPLQLVNKTNLQGLAAMPSFDPNLSLEEDDSGNFATAVDNSAEFSVLYRLQDVVAKLDMGTRTCIRDSLFRLAGSAVQRHHTGDTAHSKKTRQDDYEVIPKEESKYRYAGMPDSETVTNPTDRTVAHLLFHRPFEMSAAKHMEGPESPASSKMGTEEKRNFPKCSPRESHLNKQKAQDEGPAGSLALGNVPNSGSSSTVGERVAEASKGNKRKL</sequence>
<feature type="region of interest" description="Disordered" evidence="1">
    <location>
        <begin position="574"/>
        <end position="650"/>
    </location>
</feature>
<dbReference type="PANTHER" id="PTHR33334:SF5">
    <property type="entry name" value="PROTEIN LNK2"/>
    <property type="match status" value="1"/>
</dbReference>
<evidence type="ECO:0000313" key="2">
    <source>
        <dbReference type="EMBL" id="KAL1212528.1"/>
    </source>
</evidence>
<feature type="compositionally biased region" description="Basic and acidic residues" evidence="1">
    <location>
        <begin position="590"/>
        <end position="614"/>
    </location>
</feature>